<organism evidence="2 3">
    <name type="scientific">Terracoccus luteus</name>
    <dbReference type="NCBI Taxonomy" id="53356"/>
    <lineage>
        <taxon>Bacteria</taxon>
        <taxon>Bacillati</taxon>
        <taxon>Actinomycetota</taxon>
        <taxon>Actinomycetes</taxon>
        <taxon>Micrococcales</taxon>
        <taxon>Intrasporangiaceae</taxon>
        <taxon>Terracoccus</taxon>
    </lineage>
</organism>
<dbReference type="AlphaFoldDB" id="A0A495Y1B1"/>
<evidence type="ECO:0000313" key="3">
    <source>
        <dbReference type="Proteomes" id="UP000278440"/>
    </source>
</evidence>
<protein>
    <submittedName>
        <fullName evidence="2">Uncharacterized protein DUF932</fullName>
    </submittedName>
</protein>
<dbReference type="InterPro" id="IPR026325">
    <property type="entry name" value="DUF932"/>
</dbReference>
<name>A0A495Y1B1_9MICO</name>
<evidence type="ECO:0000256" key="1">
    <source>
        <dbReference type="SAM" id="MobiDB-lite"/>
    </source>
</evidence>
<accession>A0A495Y1B1</accession>
<dbReference type="Proteomes" id="UP000278440">
    <property type="component" value="Unassembled WGS sequence"/>
</dbReference>
<comment type="caution">
    <text evidence="2">The sequence shown here is derived from an EMBL/GenBank/DDBJ whole genome shotgun (WGS) entry which is preliminary data.</text>
</comment>
<proteinExistence type="predicted"/>
<gene>
    <name evidence="2" type="ORF">DFJ68_2679</name>
</gene>
<reference evidence="2 3" key="1">
    <citation type="submission" date="2018-10" db="EMBL/GenBank/DDBJ databases">
        <title>Sequencing the genomes of 1000 actinobacteria strains.</title>
        <authorList>
            <person name="Klenk H.-P."/>
        </authorList>
    </citation>
    <scope>NUCLEOTIDE SEQUENCE [LARGE SCALE GENOMIC DNA]</scope>
    <source>
        <strain evidence="2 3">DSM 44267</strain>
    </source>
</reference>
<feature type="region of interest" description="Disordered" evidence="1">
    <location>
        <begin position="199"/>
        <end position="218"/>
    </location>
</feature>
<evidence type="ECO:0000313" key="2">
    <source>
        <dbReference type="EMBL" id="RKT79215.1"/>
    </source>
</evidence>
<dbReference type="Pfam" id="PF06067">
    <property type="entry name" value="DUF932"/>
    <property type="match status" value="1"/>
</dbReference>
<dbReference type="EMBL" id="RBXT01000001">
    <property type="protein sequence ID" value="RKT79215.1"/>
    <property type="molecule type" value="Genomic_DNA"/>
</dbReference>
<keyword evidence="3" id="KW-1185">Reference proteome</keyword>
<sequence>MLHVARLAWPVEARPVSAPTQDGQVRRVNGYNALVRPDSDQVMSIVTTAYVPADNDEVADAAVSMAHRIDPQARLVAAASFGRTNERTLFVIRVTRDENEALCLLAYNSHGGEGAVRFQVVEASRSMCTIFVTSSTNSASAVPHVGKVRESLKRAGKHSSLLERYLSEVPPLWGRLADTLWSPRHTRALIQELWGETPTLRPKTSEGRDLEPNESVFRHPGNVLPSRMDRCDDAANAFRLLCDFIDNESDACERGDFTKDRDERLALGAGNKLKQRAWRWIIDNTM</sequence>